<dbReference type="InterPro" id="IPR011011">
    <property type="entry name" value="Znf_FYVE_PHD"/>
</dbReference>
<dbReference type="PANTHER" id="PTHR46510:SF1">
    <property type="entry name" value="BROMODOMAIN ADJACENT TO ZINC FINGER DOMAIN PROTEIN 1A"/>
    <property type="match status" value="1"/>
</dbReference>
<organism evidence="10 11">
    <name type="scientific">Aphanomyces astaci</name>
    <name type="common">Crayfish plague agent</name>
    <dbReference type="NCBI Taxonomy" id="112090"/>
    <lineage>
        <taxon>Eukaryota</taxon>
        <taxon>Sar</taxon>
        <taxon>Stramenopiles</taxon>
        <taxon>Oomycota</taxon>
        <taxon>Saprolegniomycetes</taxon>
        <taxon>Saprolegniales</taxon>
        <taxon>Verrucalvaceae</taxon>
        <taxon>Aphanomyces</taxon>
    </lineage>
</organism>
<dbReference type="Gene3D" id="1.20.920.10">
    <property type="entry name" value="Bromodomain-like"/>
    <property type="match status" value="1"/>
</dbReference>
<dbReference type="GO" id="GO:0003677">
    <property type="term" value="F:DNA binding"/>
    <property type="evidence" value="ECO:0007669"/>
    <property type="project" value="TreeGrafter"/>
</dbReference>
<evidence type="ECO:0000259" key="9">
    <source>
        <dbReference type="PROSITE" id="PS50016"/>
    </source>
</evidence>
<dbReference type="InterPro" id="IPR013083">
    <property type="entry name" value="Znf_RING/FYVE/PHD"/>
</dbReference>
<dbReference type="InterPro" id="IPR001487">
    <property type="entry name" value="Bromodomain"/>
</dbReference>
<dbReference type="GO" id="GO:0006338">
    <property type="term" value="P:chromatin remodeling"/>
    <property type="evidence" value="ECO:0007669"/>
    <property type="project" value="InterPro"/>
</dbReference>
<evidence type="ECO:0000256" key="2">
    <source>
        <dbReference type="ARBA" id="ARBA00022771"/>
    </source>
</evidence>
<dbReference type="GO" id="GO:0008270">
    <property type="term" value="F:zinc ion binding"/>
    <property type="evidence" value="ECO:0007669"/>
    <property type="project" value="UniProtKB-KW"/>
</dbReference>
<dbReference type="SMART" id="SM00249">
    <property type="entry name" value="PHD"/>
    <property type="match status" value="1"/>
</dbReference>
<keyword evidence="1" id="KW-0479">Metal-binding</keyword>
<evidence type="ECO:0000256" key="4">
    <source>
        <dbReference type="ARBA" id="ARBA00023117"/>
    </source>
</evidence>
<evidence type="ECO:0000256" key="5">
    <source>
        <dbReference type="PROSITE-ProRule" id="PRU00035"/>
    </source>
</evidence>
<keyword evidence="3" id="KW-0862">Zinc</keyword>
<evidence type="ECO:0008006" key="12">
    <source>
        <dbReference type="Google" id="ProtNLM"/>
    </source>
</evidence>
<dbReference type="PROSITE" id="PS50014">
    <property type="entry name" value="BROMODOMAIN_2"/>
    <property type="match status" value="1"/>
</dbReference>
<evidence type="ECO:0000313" key="11">
    <source>
        <dbReference type="Proteomes" id="UP000286510"/>
    </source>
</evidence>
<dbReference type="InterPro" id="IPR001965">
    <property type="entry name" value="Znf_PHD"/>
</dbReference>
<dbReference type="Gene3D" id="3.30.40.10">
    <property type="entry name" value="Zinc/RING finger domain, C3HC4 (zinc finger)"/>
    <property type="match status" value="1"/>
</dbReference>
<dbReference type="SUPFAM" id="SSF47370">
    <property type="entry name" value="Bromodomain"/>
    <property type="match status" value="1"/>
</dbReference>
<feature type="compositionally biased region" description="Acidic residues" evidence="7">
    <location>
        <begin position="425"/>
        <end position="441"/>
    </location>
</feature>
<dbReference type="GO" id="GO:0006355">
    <property type="term" value="P:regulation of DNA-templated transcription"/>
    <property type="evidence" value="ECO:0007669"/>
    <property type="project" value="TreeGrafter"/>
</dbReference>
<dbReference type="GO" id="GO:0008623">
    <property type="term" value="C:CHRAC"/>
    <property type="evidence" value="ECO:0007669"/>
    <property type="project" value="TreeGrafter"/>
</dbReference>
<protein>
    <recommendedName>
        <fullName evidence="12">PHD-type domain-containing protein</fullName>
    </recommendedName>
</protein>
<dbReference type="CDD" id="cd04369">
    <property type="entry name" value="Bromodomain"/>
    <property type="match status" value="1"/>
</dbReference>
<dbReference type="InterPro" id="IPR019786">
    <property type="entry name" value="Zinc_finger_PHD-type_CS"/>
</dbReference>
<evidence type="ECO:0000256" key="1">
    <source>
        <dbReference type="ARBA" id="ARBA00022723"/>
    </source>
</evidence>
<dbReference type="InterPro" id="IPR036427">
    <property type="entry name" value="Bromodomain-like_sf"/>
</dbReference>
<dbReference type="SUPFAM" id="SSF57903">
    <property type="entry name" value="FYVE/PHD zinc finger"/>
    <property type="match status" value="1"/>
</dbReference>
<evidence type="ECO:0000256" key="6">
    <source>
        <dbReference type="PROSITE-ProRule" id="PRU00146"/>
    </source>
</evidence>
<accession>A0A3R7APG9</accession>
<sequence length="460" mass="53269">MQCMDGQTKQAGRHVEFESDSWQPAFVLDYEVLLVWQYVVHAFQHRLANSIDKGDVVAMWLNPVVAQMRRWWDADGRGKCEASGVLNVQHQLDFYALYRVHEEWSLHLPLHHLLGSLLDEAHRFDAHELLWTLLQRQDREFWFRLVLHPIHVHLFVRSIKCHAWVLNGRSMFHQVVHYHSRHWRYHGLHNDLFALQLAAAALPPSALTTLVLSQWLPHVTTHMQMLVEGLQLLLQVALDPTKIAALSPWDLLVWKDAAVPFNFPVDADMYPDYYTLIPEPMDLSTVEDKLLGDEYDAVDGFVDDVHLIWKNCFAYNGHAAPIAAMARKLSATFDRLVREYIRDDESANHQSVTLFANEDACRICRHAQLCTDRLLLCDRCDGTFHTLCLRPPLSDIPVGEWYCPTCKPKVAVERTNGRWHHLDGEEMIGQEGEEDEDEDDDSKGIPYLIRLLSKESYMEL</sequence>
<dbReference type="VEuPathDB" id="FungiDB:H257_15267"/>
<keyword evidence="4 5" id="KW-0103">Bromodomain</keyword>
<dbReference type="GO" id="GO:0045740">
    <property type="term" value="P:positive regulation of DNA replication"/>
    <property type="evidence" value="ECO:0007669"/>
    <property type="project" value="TreeGrafter"/>
</dbReference>
<dbReference type="CDD" id="cd15543">
    <property type="entry name" value="PHD_RSF1"/>
    <property type="match status" value="1"/>
</dbReference>
<feature type="non-terminal residue" evidence="10">
    <location>
        <position position="460"/>
    </location>
</feature>
<dbReference type="InterPro" id="IPR019787">
    <property type="entry name" value="Znf_PHD-finger"/>
</dbReference>
<feature type="domain" description="Bromo" evidence="8">
    <location>
        <begin position="253"/>
        <end position="323"/>
    </location>
</feature>
<dbReference type="PROSITE" id="PS01359">
    <property type="entry name" value="ZF_PHD_1"/>
    <property type="match status" value="1"/>
</dbReference>
<gene>
    <name evidence="10" type="ORF">DYB26_014400</name>
</gene>
<dbReference type="PRINTS" id="PR00503">
    <property type="entry name" value="BROMODOMAIN"/>
</dbReference>
<dbReference type="GO" id="GO:0031445">
    <property type="term" value="P:regulation of heterochromatin formation"/>
    <property type="evidence" value="ECO:0007669"/>
    <property type="project" value="TreeGrafter"/>
</dbReference>
<dbReference type="SMART" id="SM00297">
    <property type="entry name" value="BROMO"/>
    <property type="match status" value="1"/>
</dbReference>
<dbReference type="EMBL" id="QUTF01024346">
    <property type="protein sequence ID" value="RHY85134.1"/>
    <property type="molecule type" value="Genomic_DNA"/>
</dbReference>
<dbReference type="InterPro" id="IPR018359">
    <property type="entry name" value="Bromodomain_CS"/>
</dbReference>
<dbReference type="Pfam" id="PF00628">
    <property type="entry name" value="PHD"/>
    <property type="match status" value="1"/>
</dbReference>
<evidence type="ECO:0000313" key="10">
    <source>
        <dbReference type="EMBL" id="RHY85134.1"/>
    </source>
</evidence>
<dbReference type="AlphaFoldDB" id="A0A3R7APG9"/>
<dbReference type="Pfam" id="PF00439">
    <property type="entry name" value="Bromodomain"/>
    <property type="match status" value="1"/>
</dbReference>
<evidence type="ECO:0000256" key="7">
    <source>
        <dbReference type="SAM" id="MobiDB-lite"/>
    </source>
</evidence>
<feature type="region of interest" description="Disordered" evidence="7">
    <location>
        <begin position="422"/>
        <end position="444"/>
    </location>
</feature>
<reference evidence="10 11" key="1">
    <citation type="submission" date="2018-08" db="EMBL/GenBank/DDBJ databases">
        <title>Aphanomyces genome sequencing and annotation.</title>
        <authorList>
            <person name="Minardi D."/>
            <person name="Oidtmann B."/>
            <person name="Van Der Giezen M."/>
            <person name="Studholme D.J."/>
        </authorList>
    </citation>
    <scope>NUCLEOTIDE SEQUENCE [LARGE SCALE GENOMIC DNA]</scope>
    <source>
        <strain evidence="10 11">FDL457</strain>
    </source>
</reference>
<dbReference type="PROSITE" id="PS00633">
    <property type="entry name" value="BROMODOMAIN_1"/>
    <property type="match status" value="1"/>
</dbReference>
<feature type="domain" description="PHD-type" evidence="9">
    <location>
        <begin position="358"/>
        <end position="409"/>
    </location>
</feature>
<name>A0A3R7APG9_APHAT</name>
<comment type="caution">
    <text evidence="10">The sequence shown here is derived from an EMBL/GenBank/DDBJ whole genome shotgun (WGS) entry which is preliminary data.</text>
</comment>
<proteinExistence type="predicted"/>
<dbReference type="GO" id="GO:0000228">
    <property type="term" value="C:nuclear chromosome"/>
    <property type="evidence" value="ECO:0007669"/>
    <property type="project" value="TreeGrafter"/>
</dbReference>
<evidence type="ECO:0000259" key="8">
    <source>
        <dbReference type="PROSITE" id="PS50014"/>
    </source>
</evidence>
<dbReference type="InterPro" id="IPR047171">
    <property type="entry name" value="BAZ1A"/>
</dbReference>
<dbReference type="PROSITE" id="PS50016">
    <property type="entry name" value="ZF_PHD_2"/>
    <property type="match status" value="1"/>
</dbReference>
<dbReference type="PANTHER" id="PTHR46510">
    <property type="entry name" value="BROMODOMAIN ADJACENT TO ZINC FINGER DOMAIN PROTEIN 1A"/>
    <property type="match status" value="1"/>
</dbReference>
<dbReference type="Proteomes" id="UP000286510">
    <property type="component" value="Unassembled WGS sequence"/>
</dbReference>
<evidence type="ECO:0000256" key="3">
    <source>
        <dbReference type="ARBA" id="ARBA00022833"/>
    </source>
</evidence>
<keyword evidence="2 6" id="KW-0863">Zinc-finger</keyword>